<proteinExistence type="inferred from homology"/>
<keyword evidence="2 10" id="KW-0813">Transport</keyword>
<keyword evidence="4 10" id="KW-0812">Transmembrane</keyword>
<comment type="subcellular location">
    <subcellularLocation>
        <location evidence="1 10">Cell outer membrane</location>
        <topology evidence="1 10">Multi-pass membrane protein</topology>
    </subcellularLocation>
</comment>
<dbReference type="GO" id="GO:0009279">
    <property type="term" value="C:cell outer membrane"/>
    <property type="evidence" value="ECO:0007669"/>
    <property type="project" value="UniProtKB-SubCell"/>
</dbReference>
<dbReference type="GO" id="GO:0044718">
    <property type="term" value="P:siderophore transmembrane transport"/>
    <property type="evidence" value="ECO:0007669"/>
    <property type="project" value="TreeGrafter"/>
</dbReference>
<dbReference type="PROSITE" id="PS52016">
    <property type="entry name" value="TONB_DEPENDENT_REC_3"/>
    <property type="match status" value="1"/>
</dbReference>
<dbReference type="InterPro" id="IPR036942">
    <property type="entry name" value="Beta-barrel_TonB_sf"/>
</dbReference>
<evidence type="ECO:0000256" key="1">
    <source>
        <dbReference type="ARBA" id="ARBA00004571"/>
    </source>
</evidence>
<keyword evidence="8 15" id="KW-0675">Receptor</keyword>
<dbReference type="PANTHER" id="PTHR30069">
    <property type="entry name" value="TONB-DEPENDENT OUTER MEMBRANE RECEPTOR"/>
    <property type="match status" value="1"/>
</dbReference>
<dbReference type="PANTHER" id="PTHR30069:SF29">
    <property type="entry name" value="HEMOGLOBIN AND HEMOGLOBIN-HAPTOGLOBIN-BINDING PROTEIN 1-RELATED"/>
    <property type="match status" value="1"/>
</dbReference>
<dbReference type="InterPro" id="IPR037066">
    <property type="entry name" value="Plug_dom_sf"/>
</dbReference>
<dbReference type="Gene3D" id="2.170.130.10">
    <property type="entry name" value="TonB-dependent receptor, plug domain"/>
    <property type="match status" value="1"/>
</dbReference>
<gene>
    <name evidence="15" type="ORF">dnm_086420</name>
</gene>
<evidence type="ECO:0000256" key="6">
    <source>
        <dbReference type="ARBA" id="ARBA00023077"/>
    </source>
</evidence>
<dbReference type="SUPFAM" id="SSF56935">
    <property type="entry name" value="Porins"/>
    <property type="match status" value="1"/>
</dbReference>
<dbReference type="EMBL" id="CP061800">
    <property type="protein sequence ID" value="QTA92559.1"/>
    <property type="molecule type" value="Genomic_DNA"/>
</dbReference>
<dbReference type="CDD" id="cd01347">
    <property type="entry name" value="ligand_gated_channel"/>
    <property type="match status" value="1"/>
</dbReference>
<keyword evidence="16" id="KW-1185">Reference proteome</keyword>
<dbReference type="RefSeq" id="WP_207679870.1">
    <property type="nucleotide sequence ID" value="NZ_CP061800.1"/>
</dbReference>
<evidence type="ECO:0000256" key="5">
    <source>
        <dbReference type="ARBA" id="ARBA00022729"/>
    </source>
</evidence>
<evidence type="ECO:0000256" key="3">
    <source>
        <dbReference type="ARBA" id="ARBA00022452"/>
    </source>
</evidence>
<keyword evidence="6 11" id="KW-0798">TonB box</keyword>
<dbReference type="AlphaFoldDB" id="A0A975BWT9"/>
<dbReference type="KEGG" id="dmm:dnm_086420"/>
<feature type="domain" description="TonB-dependent receptor plug" evidence="14">
    <location>
        <begin position="58"/>
        <end position="167"/>
    </location>
</feature>
<evidence type="ECO:0000259" key="13">
    <source>
        <dbReference type="Pfam" id="PF00593"/>
    </source>
</evidence>
<dbReference type="InterPro" id="IPR000531">
    <property type="entry name" value="Beta-barrel_TonB"/>
</dbReference>
<dbReference type="InterPro" id="IPR012910">
    <property type="entry name" value="Plug_dom"/>
</dbReference>
<keyword evidence="3 10" id="KW-1134">Transmembrane beta strand</keyword>
<evidence type="ECO:0000256" key="8">
    <source>
        <dbReference type="ARBA" id="ARBA00023170"/>
    </source>
</evidence>
<reference evidence="15" key="1">
    <citation type="journal article" date="2021" name="Microb. Physiol.">
        <title>Proteogenomic Insights into the Physiology of Marine, Sulfate-Reducing, Filamentous Desulfonema limicola and Desulfonema magnum.</title>
        <authorList>
            <person name="Schnaars V."/>
            <person name="Wohlbrand L."/>
            <person name="Scheve S."/>
            <person name="Hinrichs C."/>
            <person name="Reinhardt R."/>
            <person name="Rabus R."/>
        </authorList>
    </citation>
    <scope>NUCLEOTIDE SEQUENCE</scope>
    <source>
        <strain evidence="15">4be13</strain>
    </source>
</reference>
<feature type="signal peptide" evidence="12">
    <location>
        <begin position="1"/>
        <end position="29"/>
    </location>
</feature>
<evidence type="ECO:0000256" key="2">
    <source>
        <dbReference type="ARBA" id="ARBA00022448"/>
    </source>
</evidence>
<dbReference type="Pfam" id="PF07715">
    <property type="entry name" value="Plug"/>
    <property type="match status" value="1"/>
</dbReference>
<feature type="domain" description="TonB-dependent receptor-like beta-barrel" evidence="13">
    <location>
        <begin position="245"/>
        <end position="677"/>
    </location>
</feature>
<sequence>MKEVWKKQNRIIIKVFAGLCLFLTGMAGAEEKKVQRLDEVVVTADRMDEDVTHTPEKTTIDVETYQTVGTPQNICDIIRNQPVIDFRGATDLVPGDLVDGDDTIFMRGFGSNRFDTAMDGSTLRKSGGRNTYHIVDYSLLPPFLIEKVEILPGPHSALYPGKSIGGVVNLVTKAPQKYDTSKPDMALSASFKSYDTHNHSISLQGGAGNFIYDAGFQKYATDGYLRNAASDIDTVFGRIGYILSSDGYLTLTTSHTRAEREIPIRNDPDANYDDGHPVVKTSSYEEWQKPEWDESASSYRFTYHQPSPIGIWDLNAYYSEENWEKIYFRKNSQGIYDASWETEWYQQGGKLQDEIRFSDNHVMTIGADLGQYFDGDGRTDQKRIEIMSGFVQHRWRIIPRLTLTAGIRYEDVSIWVDNTKSNGDIYISGRPEWIERSWGEWSPKSFLTYELDDIAAGLRDTSVSLGISRIWKAPDWHGDYNPRGMPAGAWTEPEHGIGCDLVLSRRVSDDIQLKANYAYYEIKDYIAHNWDYAKYTPGSGNSVPPGMEYKDWLINLDKVIRHGLEIQLSGHLTDDLSFYLGYAYQTFENQGDEPAGETELDNQPENRVSAGLRYHLFENTLLLLDYKYEDEQIIQKSEEIGQDEWRFTEISTDAYHVFDLAVQQTLFKKWGFLNNGILKLYTNNLFDEDYENLSGYPATDQTYGVSLSLKF</sequence>
<evidence type="ECO:0000259" key="14">
    <source>
        <dbReference type="Pfam" id="PF07715"/>
    </source>
</evidence>
<keyword evidence="5 12" id="KW-0732">Signal</keyword>
<evidence type="ECO:0000256" key="11">
    <source>
        <dbReference type="RuleBase" id="RU003357"/>
    </source>
</evidence>
<evidence type="ECO:0000256" key="9">
    <source>
        <dbReference type="ARBA" id="ARBA00023237"/>
    </source>
</evidence>
<name>A0A975BWT9_9BACT</name>
<keyword evidence="7 10" id="KW-0472">Membrane</keyword>
<feature type="chain" id="PRO_5036709692" evidence="12">
    <location>
        <begin position="30"/>
        <end position="711"/>
    </location>
</feature>
<evidence type="ECO:0000313" key="15">
    <source>
        <dbReference type="EMBL" id="QTA92559.1"/>
    </source>
</evidence>
<dbReference type="Pfam" id="PF00593">
    <property type="entry name" value="TonB_dep_Rec_b-barrel"/>
    <property type="match status" value="1"/>
</dbReference>
<dbReference type="GO" id="GO:0015344">
    <property type="term" value="F:siderophore uptake transmembrane transporter activity"/>
    <property type="evidence" value="ECO:0007669"/>
    <property type="project" value="TreeGrafter"/>
</dbReference>
<evidence type="ECO:0000256" key="10">
    <source>
        <dbReference type="PROSITE-ProRule" id="PRU01360"/>
    </source>
</evidence>
<evidence type="ECO:0000256" key="4">
    <source>
        <dbReference type="ARBA" id="ARBA00022692"/>
    </source>
</evidence>
<comment type="similarity">
    <text evidence="10 11">Belongs to the TonB-dependent receptor family.</text>
</comment>
<evidence type="ECO:0000256" key="7">
    <source>
        <dbReference type="ARBA" id="ARBA00023136"/>
    </source>
</evidence>
<evidence type="ECO:0000256" key="12">
    <source>
        <dbReference type="SAM" id="SignalP"/>
    </source>
</evidence>
<evidence type="ECO:0000313" key="16">
    <source>
        <dbReference type="Proteomes" id="UP000663722"/>
    </source>
</evidence>
<dbReference type="Gene3D" id="2.40.170.20">
    <property type="entry name" value="TonB-dependent receptor, beta-barrel domain"/>
    <property type="match status" value="1"/>
</dbReference>
<dbReference type="InterPro" id="IPR039426">
    <property type="entry name" value="TonB-dep_rcpt-like"/>
</dbReference>
<keyword evidence="9 10" id="KW-0998">Cell outer membrane</keyword>
<dbReference type="Proteomes" id="UP000663722">
    <property type="component" value="Chromosome"/>
</dbReference>
<accession>A0A975BWT9</accession>
<protein>
    <submittedName>
        <fullName evidence="15">TonB-dependent receptor-like superfamily protein</fullName>
    </submittedName>
</protein>
<organism evidence="15 16">
    <name type="scientific">Desulfonema magnum</name>
    <dbReference type="NCBI Taxonomy" id="45655"/>
    <lineage>
        <taxon>Bacteria</taxon>
        <taxon>Pseudomonadati</taxon>
        <taxon>Thermodesulfobacteriota</taxon>
        <taxon>Desulfobacteria</taxon>
        <taxon>Desulfobacterales</taxon>
        <taxon>Desulfococcaceae</taxon>
        <taxon>Desulfonema</taxon>
    </lineage>
</organism>